<keyword evidence="4" id="KW-1185">Reference proteome</keyword>
<accession>A0A0F5FXI2</accession>
<dbReference type="Pfam" id="PF03807">
    <property type="entry name" value="F420_oxidored"/>
    <property type="match status" value="1"/>
</dbReference>
<protein>
    <recommendedName>
        <fullName evidence="2">Pyrroline-5-carboxylate reductase catalytic N-terminal domain-containing protein</fullName>
    </recommendedName>
</protein>
<dbReference type="PANTHER" id="PTHR14239">
    <property type="entry name" value="DUDULIN-RELATED"/>
    <property type="match status" value="1"/>
</dbReference>
<evidence type="ECO:0000256" key="1">
    <source>
        <dbReference type="ARBA" id="ARBA00023002"/>
    </source>
</evidence>
<comment type="caution">
    <text evidence="3">The sequence shown here is derived from an EMBL/GenBank/DDBJ whole genome shotgun (WGS) entry which is preliminary data.</text>
</comment>
<dbReference type="Proteomes" id="UP000033632">
    <property type="component" value="Unassembled WGS sequence"/>
</dbReference>
<dbReference type="STRING" id="443610.VE25_01305"/>
<proteinExistence type="predicted"/>
<dbReference type="GO" id="GO:0016491">
    <property type="term" value="F:oxidoreductase activity"/>
    <property type="evidence" value="ECO:0007669"/>
    <property type="project" value="UniProtKB-KW"/>
</dbReference>
<dbReference type="InterPro" id="IPR051267">
    <property type="entry name" value="STEAP_metalloreductase"/>
</dbReference>
<evidence type="ECO:0000313" key="3">
    <source>
        <dbReference type="EMBL" id="KKB13581.1"/>
    </source>
</evidence>
<dbReference type="InterPro" id="IPR036291">
    <property type="entry name" value="NAD(P)-bd_dom_sf"/>
</dbReference>
<dbReference type="RefSeq" id="WP_046106774.1">
    <property type="nucleotide sequence ID" value="NZ_JZEX01000022.1"/>
</dbReference>
<name>A0A0F5FXI2_9HYPH</name>
<evidence type="ECO:0000259" key="2">
    <source>
        <dbReference type="Pfam" id="PF03807"/>
    </source>
</evidence>
<evidence type="ECO:0000313" key="4">
    <source>
        <dbReference type="Proteomes" id="UP000033632"/>
    </source>
</evidence>
<feature type="domain" description="Pyrroline-5-carboxylate reductase catalytic N-terminal" evidence="2">
    <location>
        <begin position="2"/>
        <end position="91"/>
    </location>
</feature>
<sequence length="205" mass="21507">MKFAVMGTGQVGGAIARKLDELGHDVVMGSRSPGGDSAARFTRETGIRVAGHAEAADHGEWIVNALPGEQAVAVLGQCAIAGKIIVDIANYDHAVDQPIAVPLGQAIQAAFPDVRLVKTLNSVSAHLMVDPAALGARHHVFVAGNDEAARAEVTALLRTFGWQSILDLGDLGACRAMEQLIPLWMRLEATFGGPDFNLAVVRGRG</sequence>
<dbReference type="InterPro" id="IPR028939">
    <property type="entry name" value="P5C_Rdtase_cat_N"/>
</dbReference>
<keyword evidence="1" id="KW-0560">Oxidoreductase</keyword>
<dbReference type="EMBL" id="JZEX01000022">
    <property type="protein sequence ID" value="KKB13581.1"/>
    <property type="molecule type" value="Genomic_DNA"/>
</dbReference>
<dbReference type="PATRIC" id="fig|443610.3.peg.2722"/>
<organism evidence="3 4">
    <name type="scientific">Devosia geojensis</name>
    <dbReference type="NCBI Taxonomy" id="443610"/>
    <lineage>
        <taxon>Bacteria</taxon>
        <taxon>Pseudomonadati</taxon>
        <taxon>Pseudomonadota</taxon>
        <taxon>Alphaproteobacteria</taxon>
        <taxon>Hyphomicrobiales</taxon>
        <taxon>Devosiaceae</taxon>
        <taxon>Devosia</taxon>
    </lineage>
</organism>
<dbReference type="Gene3D" id="3.40.50.720">
    <property type="entry name" value="NAD(P)-binding Rossmann-like Domain"/>
    <property type="match status" value="1"/>
</dbReference>
<reference evidence="3 4" key="1">
    <citation type="submission" date="2015-03" db="EMBL/GenBank/DDBJ databases">
        <authorList>
            <person name="Hassan Y.I."/>
            <person name="Lepp D."/>
            <person name="Li X.-Z."/>
            <person name="Zhou T."/>
        </authorList>
    </citation>
    <scope>NUCLEOTIDE SEQUENCE [LARGE SCALE GENOMIC DNA]</scope>
    <source>
        <strain evidence="3 4">BD-c194</strain>
    </source>
</reference>
<dbReference type="AlphaFoldDB" id="A0A0F5FXI2"/>
<dbReference type="OrthoDB" id="5524287at2"/>
<gene>
    <name evidence="3" type="ORF">VE25_01305</name>
</gene>
<dbReference type="SUPFAM" id="SSF51735">
    <property type="entry name" value="NAD(P)-binding Rossmann-fold domains"/>
    <property type="match status" value="1"/>
</dbReference>